<feature type="non-terminal residue" evidence="1">
    <location>
        <position position="1"/>
    </location>
</feature>
<keyword evidence="2" id="KW-1185">Reference proteome</keyword>
<sequence length="81" mass="9750">MMTMLPLVMYYSNNLINSFCPVRPFSEPRLSLWRTRCEYWKCVVLRLPNRQPPTERHQQCERLPFGMDYGLPDENAKIQDQ</sequence>
<proteinExistence type="predicted"/>
<protein>
    <submittedName>
        <fullName evidence="1">Uncharacterized protein</fullName>
    </submittedName>
</protein>
<reference evidence="1 2" key="1">
    <citation type="journal article" date="2019" name="Sci. Rep.">
        <title>A high-quality genome of Eragrostis curvula grass provides insights into Poaceae evolution and supports new strategies to enhance forage quality.</title>
        <authorList>
            <person name="Carballo J."/>
            <person name="Santos B.A.C.M."/>
            <person name="Zappacosta D."/>
            <person name="Garbus I."/>
            <person name="Selva J.P."/>
            <person name="Gallo C.A."/>
            <person name="Diaz A."/>
            <person name="Albertini E."/>
            <person name="Caccamo M."/>
            <person name="Echenique V."/>
        </authorList>
    </citation>
    <scope>NUCLEOTIDE SEQUENCE [LARGE SCALE GENOMIC DNA]</scope>
    <source>
        <strain evidence="2">cv. Victoria</strain>
        <tissue evidence="1">Leaf</tissue>
    </source>
</reference>
<organism evidence="1 2">
    <name type="scientific">Eragrostis curvula</name>
    <name type="common">weeping love grass</name>
    <dbReference type="NCBI Taxonomy" id="38414"/>
    <lineage>
        <taxon>Eukaryota</taxon>
        <taxon>Viridiplantae</taxon>
        <taxon>Streptophyta</taxon>
        <taxon>Embryophyta</taxon>
        <taxon>Tracheophyta</taxon>
        <taxon>Spermatophyta</taxon>
        <taxon>Magnoliopsida</taxon>
        <taxon>Liliopsida</taxon>
        <taxon>Poales</taxon>
        <taxon>Poaceae</taxon>
        <taxon>PACMAD clade</taxon>
        <taxon>Chloridoideae</taxon>
        <taxon>Eragrostideae</taxon>
        <taxon>Eragrostidinae</taxon>
        <taxon>Eragrostis</taxon>
    </lineage>
</organism>
<gene>
    <name evidence="1" type="ORF">EJB05_49437</name>
</gene>
<dbReference type="Gramene" id="TVU06236">
    <property type="protein sequence ID" value="TVU06236"/>
    <property type="gene ID" value="EJB05_49437"/>
</dbReference>
<comment type="caution">
    <text evidence="1">The sequence shown here is derived from an EMBL/GenBank/DDBJ whole genome shotgun (WGS) entry which is preliminary data.</text>
</comment>
<name>A0A5J9T4B9_9POAL</name>
<dbReference type="EMBL" id="RWGY01000051">
    <property type="protein sequence ID" value="TVU06236.1"/>
    <property type="molecule type" value="Genomic_DNA"/>
</dbReference>
<evidence type="ECO:0000313" key="1">
    <source>
        <dbReference type="EMBL" id="TVU06236.1"/>
    </source>
</evidence>
<evidence type="ECO:0000313" key="2">
    <source>
        <dbReference type="Proteomes" id="UP000324897"/>
    </source>
</evidence>
<dbReference type="AlphaFoldDB" id="A0A5J9T4B9"/>
<accession>A0A5J9T4B9</accession>
<dbReference type="Proteomes" id="UP000324897">
    <property type="component" value="Unassembled WGS sequence"/>
</dbReference>